<proteinExistence type="predicted"/>
<reference evidence="1 2" key="1">
    <citation type="journal article" date="2021" name="Elife">
        <title>Chloroplast acquisition without the gene transfer in kleptoplastic sea slugs, Plakobranchus ocellatus.</title>
        <authorList>
            <person name="Maeda T."/>
            <person name="Takahashi S."/>
            <person name="Yoshida T."/>
            <person name="Shimamura S."/>
            <person name="Takaki Y."/>
            <person name="Nagai Y."/>
            <person name="Toyoda A."/>
            <person name="Suzuki Y."/>
            <person name="Arimoto A."/>
            <person name="Ishii H."/>
            <person name="Satoh N."/>
            <person name="Nishiyama T."/>
            <person name="Hasebe M."/>
            <person name="Maruyama T."/>
            <person name="Minagawa J."/>
            <person name="Obokata J."/>
            <person name="Shigenobu S."/>
        </authorList>
    </citation>
    <scope>NUCLEOTIDE SEQUENCE [LARGE SCALE GENOMIC DNA]</scope>
</reference>
<accession>A0AAV4ALU2</accession>
<gene>
    <name evidence="1" type="ORF">PoB_003863600</name>
</gene>
<dbReference type="Proteomes" id="UP000735302">
    <property type="component" value="Unassembled WGS sequence"/>
</dbReference>
<evidence type="ECO:0000313" key="1">
    <source>
        <dbReference type="EMBL" id="GFO12131.1"/>
    </source>
</evidence>
<comment type="caution">
    <text evidence="1">The sequence shown here is derived from an EMBL/GenBank/DDBJ whole genome shotgun (WGS) entry which is preliminary data.</text>
</comment>
<protein>
    <recommendedName>
        <fullName evidence="3">Serine-threonine/tyrosine-protein kinase catalytic domain-containing protein</fullName>
    </recommendedName>
</protein>
<dbReference type="SUPFAM" id="SSF56112">
    <property type="entry name" value="Protein kinase-like (PK-like)"/>
    <property type="match status" value="1"/>
</dbReference>
<keyword evidence="2" id="KW-1185">Reference proteome</keyword>
<dbReference type="AlphaFoldDB" id="A0AAV4ALU2"/>
<dbReference type="EMBL" id="BLXT01004371">
    <property type="protein sequence ID" value="GFO12131.1"/>
    <property type="molecule type" value="Genomic_DNA"/>
</dbReference>
<organism evidence="1 2">
    <name type="scientific">Plakobranchus ocellatus</name>
    <dbReference type="NCBI Taxonomy" id="259542"/>
    <lineage>
        <taxon>Eukaryota</taxon>
        <taxon>Metazoa</taxon>
        <taxon>Spiralia</taxon>
        <taxon>Lophotrochozoa</taxon>
        <taxon>Mollusca</taxon>
        <taxon>Gastropoda</taxon>
        <taxon>Heterobranchia</taxon>
        <taxon>Euthyneura</taxon>
        <taxon>Panpulmonata</taxon>
        <taxon>Sacoglossa</taxon>
        <taxon>Placobranchoidea</taxon>
        <taxon>Plakobranchidae</taxon>
        <taxon>Plakobranchus</taxon>
    </lineage>
</organism>
<evidence type="ECO:0008006" key="3">
    <source>
        <dbReference type="Google" id="ProtNLM"/>
    </source>
</evidence>
<evidence type="ECO:0000313" key="2">
    <source>
        <dbReference type="Proteomes" id="UP000735302"/>
    </source>
</evidence>
<dbReference type="InterPro" id="IPR011009">
    <property type="entry name" value="Kinase-like_dom_sf"/>
</dbReference>
<sequence length="122" mass="14094">MSNTQGESCCDCTYGSYSDSRATVAVAEEVQNSFLNEVHLNKVANLRGPNTLLCQFDQHPYRPIVLKFFPRNSMRFFRETSAMSRLRHSNISEWLITVPHPDLNLVVYSYCPYRIWRPTSGN</sequence>
<name>A0AAV4ALU2_9GAST</name>